<feature type="region of interest" description="Disordered" evidence="1">
    <location>
        <begin position="29"/>
        <end position="56"/>
    </location>
</feature>
<dbReference type="PANTHER" id="PTHR36709:SF1">
    <property type="entry name" value="OS02G0604100 PROTEIN"/>
    <property type="match status" value="1"/>
</dbReference>
<dbReference type="EMBL" id="LIHL02000013">
    <property type="protein sequence ID" value="KAF5450893.1"/>
    <property type="molecule type" value="Genomic_DNA"/>
</dbReference>
<reference evidence="2" key="2">
    <citation type="submission" date="2020-03" db="EMBL/GenBank/DDBJ databases">
        <title>Walnut 2.0.</title>
        <authorList>
            <person name="Marrano A."/>
            <person name="Britton M."/>
            <person name="Zimin A.V."/>
            <person name="Zaini P.A."/>
            <person name="Workman R."/>
            <person name="Puiu D."/>
            <person name="Bianco L."/>
            <person name="Allen B.J."/>
            <person name="Troggio M."/>
            <person name="Leslie C.A."/>
            <person name="Timp W."/>
            <person name="Dendekar A."/>
            <person name="Salzberg S.L."/>
            <person name="Neale D.B."/>
        </authorList>
    </citation>
    <scope>NUCLEOTIDE SEQUENCE</scope>
    <source>
        <tissue evidence="2">Leaves</tissue>
    </source>
</reference>
<evidence type="ECO:0000313" key="2">
    <source>
        <dbReference type="EMBL" id="KAF5450893.1"/>
    </source>
</evidence>
<feature type="non-terminal residue" evidence="2">
    <location>
        <position position="1"/>
    </location>
</feature>
<dbReference type="Proteomes" id="UP000619265">
    <property type="component" value="Unassembled WGS sequence"/>
</dbReference>
<name>A0A833WIE3_JUGRE</name>
<proteinExistence type="predicted"/>
<gene>
    <name evidence="2" type="ORF">F2P56_031209</name>
</gene>
<organism evidence="2 3">
    <name type="scientific">Juglans regia</name>
    <name type="common">English walnut</name>
    <dbReference type="NCBI Taxonomy" id="51240"/>
    <lineage>
        <taxon>Eukaryota</taxon>
        <taxon>Viridiplantae</taxon>
        <taxon>Streptophyta</taxon>
        <taxon>Embryophyta</taxon>
        <taxon>Tracheophyta</taxon>
        <taxon>Spermatophyta</taxon>
        <taxon>Magnoliopsida</taxon>
        <taxon>eudicotyledons</taxon>
        <taxon>Gunneridae</taxon>
        <taxon>Pentapetalae</taxon>
        <taxon>rosids</taxon>
        <taxon>fabids</taxon>
        <taxon>Fagales</taxon>
        <taxon>Juglandaceae</taxon>
        <taxon>Juglans</taxon>
    </lineage>
</organism>
<feature type="compositionally biased region" description="Basic residues" evidence="1">
    <location>
        <begin position="44"/>
        <end position="56"/>
    </location>
</feature>
<feature type="compositionally biased region" description="Polar residues" evidence="1">
    <location>
        <begin position="78"/>
        <end position="87"/>
    </location>
</feature>
<comment type="caution">
    <text evidence="2">The sequence shown here is derived from an EMBL/GenBank/DDBJ whole genome shotgun (WGS) entry which is preliminary data.</text>
</comment>
<feature type="region of interest" description="Disordered" evidence="1">
    <location>
        <begin position="75"/>
        <end position="128"/>
    </location>
</feature>
<dbReference type="AlphaFoldDB" id="A0A833WIE3"/>
<accession>A0A833WIE3</accession>
<sequence length="128" mass="14559">RKMAKFNVVQKKRRAQIAERKRAIHGDPVTGKLKTRSQSLSVSGKRKRKLLKKWRRDQKEAVEKGLLNMEDVEMASAEGTSQDTNRTPKAFHMKKSLKLKKLKRRGKGKRKSSTLAAAAETSRDAMAE</sequence>
<dbReference type="Gramene" id="Jr13_28000_p1">
    <property type="protein sequence ID" value="cds.Jr13_28000_p1"/>
    <property type="gene ID" value="Jr13_28000"/>
</dbReference>
<feature type="compositionally biased region" description="Basic residues" evidence="1">
    <location>
        <begin position="89"/>
        <end position="112"/>
    </location>
</feature>
<reference evidence="2" key="1">
    <citation type="submission" date="2015-10" db="EMBL/GenBank/DDBJ databases">
        <authorList>
            <person name="Martinez-Garcia P.J."/>
            <person name="Crepeau M.W."/>
            <person name="Puiu D."/>
            <person name="Gonzalez-Ibeas D."/>
            <person name="Whalen J."/>
            <person name="Stevens K."/>
            <person name="Paul R."/>
            <person name="Butterfield T."/>
            <person name="Britton M."/>
            <person name="Reagan R."/>
            <person name="Chakraborty S."/>
            <person name="Walawage S.L."/>
            <person name="Vasquez-Gross H.A."/>
            <person name="Cardeno C."/>
            <person name="Famula R."/>
            <person name="Pratt K."/>
            <person name="Kuruganti S."/>
            <person name="Aradhya M.K."/>
            <person name="Leslie C.A."/>
            <person name="Dandekar A.M."/>
            <person name="Salzberg S.L."/>
            <person name="Wegrzyn J.L."/>
            <person name="Langley C.H."/>
            <person name="Neale D.B."/>
        </authorList>
    </citation>
    <scope>NUCLEOTIDE SEQUENCE</scope>
    <source>
        <tissue evidence="2">Leaves</tissue>
    </source>
</reference>
<evidence type="ECO:0000256" key="1">
    <source>
        <dbReference type="SAM" id="MobiDB-lite"/>
    </source>
</evidence>
<protein>
    <submittedName>
        <fullName evidence="2">Uncharacterized protein</fullName>
    </submittedName>
</protein>
<dbReference type="PANTHER" id="PTHR36709">
    <property type="entry name" value="OS02G0604100 PROTEIN"/>
    <property type="match status" value="1"/>
</dbReference>
<evidence type="ECO:0000313" key="3">
    <source>
        <dbReference type="Proteomes" id="UP000619265"/>
    </source>
</evidence>